<organism evidence="2 3">
    <name type="scientific">Pontibacter locisalis</name>
    <dbReference type="NCBI Taxonomy" id="1719035"/>
    <lineage>
        <taxon>Bacteria</taxon>
        <taxon>Pseudomonadati</taxon>
        <taxon>Bacteroidota</taxon>
        <taxon>Cytophagia</taxon>
        <taxon>Cytophagales</taxon>
        <taxon>Hymenobacteraceae</taxon>
        <taxon>Pontibacter</taxon>
    </lineage>
</organism>
<name>A0ABW5IPA1_9BACT</name>
<evidence type="ECO:0000313" key="2">
    <source>
        <dbReference type="EMBL" id="MFD2513815.1"/>
    </source>
</evidence>
<protein>
    <submittedName>
        <fullName evidence="2">Uncharacterized protein</fullName>
    </submittedName>
</protein>
<comment type="caution">
    <text evidence="2">The sequence shown here is derived from an EMBL/GenBank/DDBJ whole genome shotgun (WGS) entry which is preliminary data.</text>
</comment>
<keyword evidence="1" id="KW-0732">Signal</keyword>
<proteinExistence type="predicted"/>
<evidence type="ECO:0000313" key="3">
    <source>
        <dbReference type="Proteomes" id="UP001597544"/>
    </source>
</evidence>
<sequence length="494" mass="57078">MAKVHYLLSLLLALTIAPLLFAQEPTQPVRLELPFNTQETRTEVIALPDSSLLLYYKNSNVWNTKADFNFTRYNHRLEEVWKSSATVEPDKEYVRHFTEAPFTYIIFSGEKSEEFTFLKLNLKNGSSETTTHTLEDVDAIYEFNVLYGKYFLIGRNRENLRPLLLYLNPAEKEAKILPAVYGAESTFSDMLADPSSGRVDVVMTESNGRVSRLQVKSFNSLGKLISNNFILQQDDKSLLNAEITPGDTTQKILLGTYGSRDLRYTRGFFSSPLASSYSNGRFYNLLQLQNFLKYMKSRREERTRNRESARVNSGKETTFRYRVLLHDLIATPEGYVLAGEIYYPQYRSNNSFWSTPRSSFQNRTHEGFKRTHAVALGFDKQGILIWDNTFPLKDVSTPELYHALEVGYSPDGRVIMAYPDKEKIIYHVMHEDEFEDEENDLEILLYNKNDKVQFTEYPGLINWYGANFVAFGFQRIKPSGAEAKTIFYINKISF</sequence>
<accession>A0ABW5IPA1</accession>
<keyword evidence="3" id="KW-1185">Reference proteome</keyword>
<evidence type="ECO:0000256" key="1">
    <source>
        <dbReference type="SAM" id="SignalP"/>
    </source>
</evidence>
<reference evidence="3" key="1">
    <citation type="journal article" date="2019" name="Int. J. Syst. Evol. Microbiol.">
        <title>The Global Catalogue of Microorganisms (GCM) 10K type strain sequencing project: providing services to taxonomists for standard genome sequencing and annotation.</title>
        <authorList>
            <consortium name="The Broad Institute Genomics Platform"/>
            <consortium name="The Broad Institute Genome Sequencing Center for Infectious Disease"/>
            <person name="Wu L."/>
            <person name="Ma J."/>
        </authorList>
    </citation>
    <scope>NUCLEOTIDE SEQUENCE [LARGE SCALE GENOMIC DNA]</scope>
    <source>
        <strain evidence="3">KCTC 42498</strain>
    </source>
</reference>
<dbReference type="EMBL" id="JBHULU010000010">
    <property type="protein sequence ID" value="MFD2513815.1"/>
    <property type="molecule type" value="Genomic_DNA"/>
</dbReference>
<gene>
    <name evidence="2" type="ORF">ACFSRY_08040</name>
</gene>
<dbReference type="RefSeq" id="WP_377505115.1">
    <property type="nucleotide sequence ID" value="NZ_JBHULU010000010.1"/>
</dbReference>
<feature type="chain" id="PRO_5045930002" evidence="1">
    <location>
        <begin position="23"/>
        <end position="494"/>
    </location>
</feature>
<dbReference type="Proteomes" id="UP001597544">
    <property type="component" value="Unassembled WGS sequence"/>
</dbReference>
<feature type="signal peptide" evidence="1">
    <location>
        <begin position="1"/>
        <end position="22"/>
    </location>
</feature>